<feature type="compositionally biased region" description="Basic and acidic residues" evidence="1">
    <location>
        <begin position="154"/>
        <end position="167"/>
    </location>
</feature>
<feature type="domain" description="Nuclease associated modular" evidence="2">
    <location>
        <begin position="109"/>
        <end position="125"/>
    </location>
</feature>
<proteinExistence type="predicted"/>
<dbReference type="Proteomes" id="UP000240488">
    <property type="component" value="Segment"/>
</dbReference>
<dbReference type="Pfam" id="PF01844">
    <property type="entry name" value="HNH"/>
    <property type="match status" value="1"/>
</dbReference>
<dbReference type="SMART" id="SM00496">
    <property type="entry name" value="IENR2"/>
    <property type="match status" value="3"/>
</dbReference>
<keyword evidence="4" id="KW-0378">Hydrolase</keyword>
<dbReference type="InterPro" id="IPR003611">
    <property type="entry name" value="NUMOD3"/>
</dbReference>
<evidence type="ECO:0000259" key="3">
    <source>
        <dbReference type="SMART" id="SM00507"/>
    </source>
</evidence>
<sequence>MNYVKVYDNLIAKGKLRGNDKGKLNYYTEAHHIIPKSLGGNDDVSNLVLLTGREHFIAHLLLSKIHNNSKMNYALWMMCNSSGKNFKVHSRFYESSRIKHSNYTSNLFSGKKRTEEHRKNLSKALKGRVSPTQGKTRAKETREKISKSLTGKTQSEETKLKRSESQKGKKKPLYSPCPHCGIITSKAIAIRWHYDNCKHKVKKC</sequence>
<keyword evidence="4" id="KW-0255">Endonuclease</keyword>
<feature type="domain" description="Nuclease associated modular" evidence="2">
    <location>
        <begin position="150"/>
        <end position="166"/>
    </location>
</feature>
<evidence type="ECO:0000259" key="2">
    <source>
        <dbReference type="SMART" id="SM00496"/>
    </source>
</evidence>
<evidence type="ECO:0000313" key="4">
    <source>
        <dbReference type="EMBL" id="AUV57575.1"/>
    </source>
</evidence>
<protein>
    <submittedName>
        <fullName evidence="4">Homing endonuclease</fullName>
    </submittedName>
</protein>
<evidence type="ECO:0000313" key="5">
    <source>
        <dbReference type="Proteomes" id="UP000240488"/>
    </source>
</evidence>
<dbReference type="GO" id="GO:0003677">
    <property type="term" value="F:DNA binding"/>
    <property type="evidence" value="ECO:0007669"/>
    <property type="project" value="InterPro"/>
</dbReference>
<feature type="region of interest" description="Disordered" evidence="1">
    <location>
        <begin position="109"/>
        <end position="173"/>
    </location>
</feature>
<accession>A0A2K9V610</accession>
<feature type="compositionally biased region" description="Basic and acidic residues" evidence="1">
    <location>
        <begin position="137"/>
        <end position="146"/>
    </location>
</feature>
<dbReference type="EMBL" id="MG751100">
    <property type="protein sequence ID" value="AUV57575.1"/>
    <property type="molecule type" value="Genomic_DNA"/>
</dbReference>
<feature type="domain" description="Nuclease associated modular" evidence="2">
    <location>
        <begin position="133"/>
        <end position="149"/>
    </location>
</feature>
<dbReference type="SMART" id="SM00507">
    <property type="entry name" value="HNHc"/>
    <property type="match status" value="1"/>
</dbReference>
<dbReference type="InterPro" id="IPR003615">
    <property type="entry name" value="HNH_nuc"/>
</dbReference>
<gene>
    <name evidence="4" type="ORF">KP1_216</name>
</gene>
<organism evidence="4 5">
    <name type="scientific">Klebsiella phage KP1</name>
    <dbReference type="NCBI Taxonomy" id="2070202"/>
    <lineage>
        <taxon>Viruses</taxon>
        <taxon>Duplodnaviria</taxon>
        <taxon>Heunggongvirae</taxon>
        <taxon>Uroviricota</taxon>
        <taxon>Caudoviricetes</taxon>
        <taxon>Pantevenvirales</taxon>
        <taxon>Straboviridae</taxon>
        <taxon>Tevenvirinae</taxon>
        <taxon>Jiaodavirus</taxon>
        <taxon>Jiaodavirus jd18</taxon>
    </lineage>
</organism>
<keyword evidence="4" id="KW-0540">Nuclease</keyword>
<feature type="domain" description="HNH nuclease" evidence="3">
    <location>
        <begin position="5"/>
        <end position="56"/>
    </location>
</feature>
<dbReference type="GO" id="GO:0004519">
    <property type="term" value="F:endonuclease activity"/>
    <property type="evidence" value="ECO:0007669"/>
    <property type="project" value="UniProtKB-KW"/>
</dbReference>
<dbReference type="GO" id="GO:0008270">
    <property type="term" value="F:zinc ion binding"/>
    <property type="evidence" value="ECO:0007669"/>
    <property type="project" value="InterPro"/>
</dbReference>
<evidence type="ECO:0000256" key="1">
    <source>
        <dbReference type="SAM" id="MobiDB-lite"/>
    </source>
</evidence>
<reference evidence="5" key="1">
    <citation type="submission" date="2018-01" db="EMBL/GenBank/DDBJ databases">
        <title>Draft genome sequence of Klebsiella pneumoniae phage KP1.</title>
        <authorList>
            <person name="Kim D."/>
        </authorList>
    </citation>
    <scope>NUCLEOTIDE SEQUENCE [LARGE SCALE GENOMIC DNA]</scope>
</reference>
<dbReference type="CDD" id="cd00085">
    <property type="entry name" value="HNHc"/>
    <property type="match status" value="1"/>
</dbReference>
<dbReference type="SUPFAM" id="SSF64496">
    <property type="entry name" value="DNA-binding domain of intron-encoded endonucleases"/>
    <property type="match status" value="1"/>
</dbReference>
<dbReference type="InterPro" id="IPR002711">
    <property type="entry name" value="HNH"/>
</dbReference>
<dbReference type="Pfam" id="PF07460">
    <property type="entry name" value="NUMOD3"/>
    <property type="match status" value="2"/>
</dbReference>
<name>A0A2K9V610_9CAUD</name>